<keyword evidence="2" id="KW-1185">Reference proteome</keyword>
<sequence>MAVTVSTLALSGVLLSQQPTRVQASSVGTVVNPMANAPVYVYDAPGGNVNYSRTLPNGSAWQINTVQAVPGRGNWYELGPNVWINDYVFKAADTSSSSTPTTQSGVGTIANPQGDVAVYAYDKPAGSLIATQTYANGTRWQFNQVQTIPGVGTFYEIGPNIWINDYVFQVDSTKASPDTPSGDGSQTAPGTVTISSTGANLRDAPYGNILRWLDAGTTWQVTGSKTVGGVVWYQLGTAQWVCASTIDLTSPGTNVTGTPANPNQVLHLTNAAPVFTAPAPAGGGLTGQILPTNTDWRVLDLKTFDGATWALVGSNQWLAVVNGQLINA</sequence>
<evidence type="ECO:0000313" key="2">
    <source>
        <dbReference type="Proteomes" id="UP000051236"/>
    </source>
</evidence>
<gene>
    <name evidence="1" type="ORF">FC83_GL002101</name>
</gene>
<dbReference type="EMBL" id="AZGA01000022">
    <property type="protein sequence ID" value="KRM34762.1"/>
    <property type="molecule type" value="Genomic_DNA"/>
</dbReference>
<dbReference type="AlphaFoldDB" id="A0A0R1XXL0"/>
<dbReference type="Proteomes" id="UP000051236">
    <property type="component" value="Unassembled WGS sequence"/>
</dbReference>
<organism evidence="1 2">
    <name type="scientific">Agrilactobacillus composti DSM 18527 = JCM 14202</name>
    <dbReference type="NCBI Taxonomy" id="1423734"/>
    <lineage>
        <taxon>Bacteria</taxon>
        <taxon>Bacillati</taxon>
        <taxon>Bacillota</taxon>
        <taxon>Bacilli</taxon>
        <taxon>Lactobacillales</taxon>
        <taxon>Lactobacillaceae</taxon>
        <taxon>Agrilactobacillus</taxon>
    </lineage>
</organism>
<evidence type="ECO:0008006" key="3">
    <source>
        <dbReference type="Google" id="ProtNLM"/>
    </source>
</evidence>
<reference evidence="1 2" key="1">
    <citation type="journal article" date="2015" name="Genome Announc.">
        <title>Expanding the biotechnology potential of lactobacilli through comparative genomics of 213 strains and associated genera.</title>
        <authorList>
            <person name="Sun Z."/>
            <person name="Harris H.M."/>
            <person name="McCann A."/>
            <person name="Guo C."/>
            <person name="Argimon S."/>
            <person name="Zhang W."/>
            <person name="Yang X."/>
            <person name="Jeffery I.B."/>
            <person name="Cooney J.C."/>
            <person name="Kagawa T.F."/>
            <person name="Liu W."/>
            <person name="Song Y."/>
            <person name="Salvetti E."/>
            <person name="Wrobel A."/>
            <person name="Rasinkangas P."/>
            <person name="Parkhill J."/>
            <person name="Rea M.C."/>
            <person name="O'Sullivan O."/>
            <person name="Ritari J."/>
            <person name="Douillard F.P."/>
            <person name="Paul Ross R."/>
            <person name="Yang R."/>
            <person name="Briner A.E."/>
            <person name="Felis G.E."/>
            <person name="de Vos W.M."/>
            <person name="Barrangou R."/>
            <person name="Klaenhammer T.R."/>
            <person name="Caufield P.W."/>
            <person name="Cui Y."/>
            <person name="Zhang H."/>
            <person name="O'Toole P.W."/>
        </authorList>
    </citation>
    <scope>NUCLEOTIDE SEQUENCE [LARGE SCALE GENOMIC DNA]</scope>
    <source>
        <strain evidence="1 2">DSM 18527</strain>
    </source>
</reference>
<evidence type="ECO:0000313" key="1">
    <source>
        <dbReference type="EMBL" id="KRM34762.1"/>
    </source>
</evidence>
<proteinExistence type="predicted"/>
<name>A0A0R1XXL0_9LACO</name>
<protein>
    <recommendedName>
        <fullName evidence="3">Surface layer protein A domain-containing protein</fullName>
    </recommendedName>
</protein>
<dbReference type="PATRIC" id="fig|1423734.3.peg.2123"/>
<comment type="caution">
    <text evidence="1">The sequence shown here is derived from an EMBL/GenBank/DDBJ whole genome shotgun (WGS) entry which is preliminary data.</text>
</comment>
<accession>A0A0R1XXL0</accession>